<dbReference type="EMBL" id="SBJO01000275">
    <property type="protein sequence ID" value="KAF9761692.1"/>
    <property type="molecule type" value="Genomic_DNA"/>
</dbReference>
<protein>
    <submittedName>
        <fullName evidence="1">Uncharacterized protein</fullName>
    </submittedName>
</protein>
<sequence length="104" mass="12040">MRRGTTSNTPFVLFFGPSIQDLMQEDYLSMVIEDSIREIDEAEEENIEVVEPVDILDLGNFEFLDQEWIEDDNLPIDIQNTTLNDQLCNIRDSTQRAADRMVAQ</sequence>
<gene>
    <name evidence="1" type="ORF">NGRA_2455</name>
</gene>
<reference evidence="1 2" key="1">
    <citation type="journal article" date="2020" name="Genome Biol. Evol.">
        <title>Comparative genomics of strictly vertically transmitted, feminizing microsporidia endosymbionts of amphipod crustaceans.</title>
        <authorList>
            <person name="Cormier A."/>
            <person name="Chebbi M.A."/>
            <person name="Giraud I."/>
            <person name="Wattier R."/>
            <person name="Teixeira M."/>
            <person name="Gilbert C."/>
            <person name="Rigaud T."/>
            <person name="Cordaux R."/>
        </authorList>
    </citation>
    <scope>NUCLEOTIDE SEQUENCE [LARGE SCALE GENOMIC DNA]</scope>
    <source>
        <strain evidence="1 2">Ou3-Ou53</strain>
    </source>
</reference>
<comment type="caution">
    <text evidence="1">The sequence shown here is derived from an EMBL/GenBank/DDBJ whole genome shotgun (WGS) entry which is preliminary data.</text>
</comment>
<evidence type="ECO:0000313" key="2">
    <source>
        <dbReference type="Proteomes" id="UP000740883"/>
    </source>
</evidence>
<organism evidence="1 2">
    <name type="scientific">Nosema granulosis</name>
    <dbReference type="NCBI Taxonomy" id="83296"/>
    <lineage>
        <taxon>Eukaryota</taxon>
        <taxon>Fungi</taxon>
        <taxon>Fungi incertae sedis</taxon>
        <taxon>Microsporidia</taxon>
        <taxon>Nosematidae</taxon>
        <taxon>Nosema</taxon>
    </lineage>
</organism>
<keyword evidence="2" id="KW-1185">Reference proteome</keyword>
<proteinExistence type="predicted"/>
<name>A0A9P6KXP5_9MICR</name>
<dbReference type="Proteomes" id="UP000740883">
    <property type="component" value="Unassembled WGS sequence"/>
</dbReference>
<dbReference type="AlphaFoldDB" id="A0A9P6KXP5"/>
<evidence type="ECO:0000313" key="1">
    <source>
        <dbReference type="EMBL" id="KAF9761692.1"/>
    </source>
</evidence>
<accession>A0A9P6KXP5</accession>